<reference evidence="1" key="1">
    <citation type="journal article" date="2020" name="Nature">
        <title>Giant virus diversity and host interactions through global metagenomics.</title>
        <authorList>
            <person name="Schulz F."/>
            <person name="Roux S."/>
            <person name="Paez-Espino D."/>
            <person name="Jungbluth S."/>
            <person name="Walsh D.A."/>
            <person name="Denef V.J."/>
            <person name="McMahon K.D."/>
            <person name="Konstantinidis K.T."/>
            <person name="Eloe-Fadrosh E.A."/>
            <person name="Kyrpides N.C."/>
            <person name="Woyke T."/>
        </authorList>
    </citation>
    <scope>NUCLEOTIDE SEQUENCE</scope>
    <source>
        <strain evidence="1">GVMAG-M-3300023184-51</strain>
    </source>
</reference>
<proteinExistence type="predicted"/>
<accession>A0A6C0I833</accession>
<organism evidence="1">
    <name type="scientific">viral metagenome</name>
    <dbReference type="NCBI Taxonomy" id="1070528"/>
    <lineage>
        <taxon>unclassified sequences</taxon>
        <taxon>metagenomes</taxon>
        <taxon>organismal metagenomes</taxon>
    </lineage>
</organism>
<evidence type="ECO:0000313" key="1">
    <source>
        <dbReference type="EMBL" id="QHT88760.1"/>
    </source>
</evidence>
<dbReference type="AlphaFoldDB" id="A0A6C0I833"/>
<dbReference type="InterPro" id="IPR036412">
    <property type="entry name" value="HAD-like_sf"/>
</dbReference>
<protein>
    <submittedName>
        <fullName evidence="1">Uncharacterized protein</fullName>
    </submittedName>
</protein>
<dbReference type="SUPFAM" id="SSF56784">
    <property type="entry name" value="HAD-like"/>
    <property type="match status" value="1"/>
</dbReference>
<sequence>MNCSSKIVVFDLDETLGYFVEFGMFWDSLKHYYKNNQSKLESNLVFDQTFFNKVLDLYPEFSRPNIINILNYLKKKKQEQHCHKLMIYTNNQGPPEWAHHIRSYFEDKINFSLFDQIIGAFKVNGKQVEMCRTTHMKTHKDFINCTKIPETTQICFIDDIFHPGMSNDNIYYIHIKPYVYDLPFETIVDRFFYAGLIAIGDPTSMKDALISGMKRYAYTYVEKSHLEDKIDAMLSKKILHHLHVFFNKKTNSVTMRATNKTGNKKTSIIKKNKTLKNK</sequence>
<dbReference type="EMBL" id="MN740122">
    <property type="protein sequence ID" value="QHT88760.1"/>
    <property type="molecule type" value="Genomic_DNA"/>
</dbReference>
<name>A0A6C0I833_9ZZZZ</name>